<feature type="compositionally biased region" description="Basic residues" evidence="3">
    <location>
        <begin position="1456"/>
        <end position="1465"/>
    </location>
</feature>
<evidence type="ECO:0000313" key="6">
    <source>
        <dbReference type="EMBL" id="CAL4803615.1"/>
    </source>
</evidence>
<evidence type="ECO:0000313" key="7">
    <source>
        <dbReference type="Proteomes" id="UP001152797"/>
    </source>
</evidence>
<dbReference type="Proteomes" id="UP001152797">
    <property type="component" value="Unassembled WGS sequence"/>
</dbReference>
<reference evidence="5" key="1">
    <citation type="submission" date="2022-10" db="EMBL/GenBank/DDBJ databases">
        <authorList>
            <person name="Chen Y."/>
            <person name="Dougan E. K."/>
            <person name="Chan C."/>
            <person name="Rhodes N."/>
            <person name="Thang M."/>
        </authorList>
    </citation>
    <scope>NUCLEOTIDE SEQUENCE</scope>
</reference>
<dbReference type="InterPro" id="IPR000571">
    <property type="entry name" value="Znf_CCCH"/>
</dbReference>
<feature type="domain" description="C3H1-type" evidence="4">
    <location>
        <begin position="1512"/>
        <end position="1539"/>
    </location>
</feature>
<dbReference type="SUPFAM" id="SSF47823">
    <property type="entry name" value="lambda integrase-like, N-terminal domain"/>
    <property type="match status" value="1"/>
</dbReference>
<evidence type="ECO:0000256" key="3">
    <source>
        <dbReference type="SAM" id="MobiDB-lite"/>
    </source>
</evidence>
<comment type="caution">
    <text evidence="5">The sequence shown here is derived from an EMBL/GenBank/DDBJ whole genome shotgun (WGS) entry which is preliminary data.</text>
</comment>
<feature type="region of interest" description="Disordered" evidence="3">
    <location>
        <begin position="1"/>
        <end position="71"/>
    </location>
</feature>
<feature type="compositionally biased region" description="Gly residues" evidence="3">
    <location>
        <begin position="44"/>
        <end position="65"/>
    </location>
</feature>
<evidence type="ECO:0000259" key="4">
    <source>
        <dbReference type="PROSITE" id="PS50103"/>
    </source>
</evidence>
<dbReference type="SUPFAM" id="SSF56349">
    <property type="entry name" value="DNA breaking-rejoining enzymes"/>
    <property type="match status" value="1"/>
</dbReference>
<keyword evidence="1" id="KW-0233">DNA recombination</keyword>
<dbReference type="EMBL" id="CAMXCT020006578">
    <property type="protein sequence ID" value="CAL1169678.1"/>
    <property type="molecule type" value="Genomic_DNA"/>
</dbReference>
<name>A0A9P1GKG1_9DINO</name>
<dbReference type="GO" id="GO:0015074">
    <property type="term" value="P:DNA integration"/>
    <property type="evidence" value="ECO:0007669"/>
    <property type="project" value="InterPro"/>
</dbReference>
<dbReference type="PROSITE" id="PS50103">
    <property type="entry name" value="ZF_C3H1"/>
    <property type="match status" value="1"/>
</dbReference>
<feature type="compositionally biased region" description="Basic and acidic residues" evidence="3">
    <location>
        <begin position="1431"/>
        <end position="1449"/>
    </location>
</feature>
<dbReference type="GO" id="GO:0008270">
    <property type="term" value="F:zinc ion binding"/>
    <property type="evidence" value="ECO:0007669"/>
    <property type="project" value="UniProtKB-KW"/>
</dbReference>
<feature type="zinc finger region" description="C3H1-type" evidence="2">
    <location>
        <begin position="1512"/>
        <end position="1539"/>
    </location>
</feature>
<dbReference type="InterPro" id="IPR011010">
    <property type="entry name" value="DNA_brk_join_enz"/>
</dbReference>
<reference evidence="6 7" key="2">
    <citation type="submission" date="2024-05" db="EMBL/GenBank/DDBJ databases">
        <authorList>
            <person name="Chen Y."/>
            <person name="Shah S."/>
            <person name="Dougan E. K."/>
            <person name="Thang M."/>
            <person name="Chan C."/>
        </authorList>
    </citation>
    <scope>NUCLEOTIDE SEQUENCE [LARGE SCALE GENOMIC DNA]</scope>
</reference>
<dbReference type="EMBL" id="CAMXCT010006578">
    <property type="protein sequence ID" value="CAI4016303.1"/>
    <property type="molecule type" value="Genomic_DNA"/>
</dbReference>
<accession>A0A9P1GKG1</accession>
<feature type="region of interest" description="Disordered" evidence="3">
    <location>
        <begin position="1431"/>
        <end position="1474"/>
    </location>
</feature>
<keyword evidence="2" id="KW-0862">Zinc</keyword>
<keyword evidence="7" id="KW-1185">Reference proteome</keyword>
<feature type="non-terminal residue" evidence="5">
    <location>
        <position position="1"/>
    </location>
</feature>
<evidence type="ECO:0000256" key="2">
    <source>
        <dbReference type="PROSITE-ProRule" id="PRU00723"/>
    </source>
</evidence>
<dbReference type="Gene3D" id="1.10.443.10">
    <property type="entry name" value="Intergrase catalytic core"/>
    <property type="match status" value="1"/>
</dbReference>
<protein>
    <recommendedName>
        <fullName evidence="4">C3H1-type domain-containing protein</fullName>
    </recommendedName>
</protein>
<dbReference type="GO" id="GO:0006310">
    <property type="term" value="P:DNA recombination"/>
    <property type="evidence" value="ECO:0007669"/>
    <property type="project" value="UniProtKB-KW"/>
</dbReference>
<dbReference type="GO" id="GO:0003677">
    <property type="term" value="F:DNA binding"/>
    <property type="evidence" value="ECO:0007669"/>
    <property type="project" value="InterPro"/>
</dbReference>
<gene>
    <name evidence="5" type="ORF">C1SCF055_LOCUS41056</name>
</gene>
<evidence type="ECO:0000313" key="5">
    <source>
        <dbReference type="EMBL" id="CAI4016303.1"/>
    </source>
</evidence>
<proteinExistence type="predicted"/>
<dbReference type="InterPro" id="IPR013762">
    <property type="entry name" value="Integrase-like_cat_sf"/>
</dbReference>
<keyword evidence="2" id="KW-0479">Metal-binding</keyword>
<sequence length="1551" mass="171408">VQIKFAPAPEPPRKIGPQALEQKDKKQKKEKKEHKRHASAHGRPSGGPGGYDQGRRGQGGQGGRGWTPAYSSGGYGAGSNAHNPYEVQMPRFLEAITDATHAEDQSIIVVDKRDDRIVSPFQSWLVSEIMSNAASSINVMTERDQVMPPNSGFHVALFGNYTLDGIKVVIAISIESNTGNPCAGWDESTARALSHPAFQPFSWPMLRDTSASYADVKVYNGNEILFHWILRGYRSDTDLTVQQQFVDELFVREANQGKTRLSVVIAVFIGWRVSILSFECGGRTYSVGPGGAVVAGDSARSRFELRVCNRSSSDAVGNDADRLEFRYRDANNRIDLKCSRTSVPGTWLTVSHISGPTLIRTITSVRENRARVEGPEQTEQFAQLAAIHEGWWSSSVARSKLLERESEIVPSAALAEMQHATSTPAPSGPPALTAGAWLSGQAEMTDVPSSSHGEGTLVSVNKQMGLELDERSLQVRHTNQGEGGHAVNDDRDRARMDRRFARSTSLLTPQIFAETMANRVYNTSAATIEEVEPEPKGAAVHPSRVPDSTPAPVFTAPAETVQNTTPSSTPAALKPATPGSARSSDLRAVAWEIATGPQFLCLPIFDDTFRSVLKEVGLDRVEFWLAMSDDDAASPDEKFSSFLPALTADDQVINAALLRLDMVNLLADMVSRSAKRVQEEIATDLGYGSAEPPRTGGKRSLDHVVHRAPVPLQVGKKPGGAGSTEVIPSIQDSENLERKRWGLRLKQICERAGASAGVNDPSRCIGLAPAEADRPKQLAFEAGGFRTIRQNVRHWEKFDEWATSHGLRVYPPTIVAVMRCALHLKDQGCGPAVLPSFKYAVGWICKRLAMFCPDLGEARLKAVIDQVHLEKGKELKEAVPLPPQLVLALEALVPRLVNQGKTAAAITAWWALILIYASLRFDDGVHVAPSSLVMSGDALLGVVWQTKVERKRRGTRFAVPNCSLSGIEWLKIGWDLFQPMISDRDYFIWELKNEKEFTEAPITYSRSLSWLKSFFLLGLMEAKVLNLVQLNELETAEKAVQEITWHSMRVTMLSEAVKAQVDDKIVGLQANWKDPKQLVLKYARSRKELSVAMVKDMASKLREDWVPDSKQFVIEEEDEEVQGLFPFASMVDRTVYADEAHTPKIALRQIFGRLGLSSDLCRASADAGLLSVEVFAMLGDAAGPVKTSLQTLLPTDALGANAAAQELSLMQLAAVGHSCHALQGQFATRRAQMEDPNKVPEMAQEDHAEFRSRFVTAHPDVILLDAKEPHKKFVEKLSRDFLVHGMVPFYAVAEIRTRADSIVQKSGLSKNAEDLLTISKAEEPDQVTDVQTLLHRVHALFIALEFLNICTYSRAAGPLKYMQELEQFKAECPGLPYLLAADSLVRKKVHRLQAEQRELYSTFEAALLEVLNNHKYLWNDARTKAVLAKVDHKKPEPHDPQDRVVESQDKPSTPSRRQRKRRNKKGGAVDTKDIKQVKKDQFDKKKDSKIDKDKRIPESEWKLISQAASSVSGPKRCHYFNSSMGCALAEKCRFKHHCMVCGAAHPMVGNH</sequence>
<dbReference type="EMBL" id="CAMXCT030006578">
    <property type="protein sequence ID" value="CAL4803615.1"/>
    <property type="molecule type" value="Genomic_DNA"/>
</dbReference>
<feature type="compositionally biased region" description="Basic residues" evidence="3">
    <location>
        <begin position="25"/>
        <end position="40"/>
    </location>
</feature>
<keyword evidence="2" id="KW-0863">Zinc-finger</keyword>
<evidence type="ECO:0000256" key="1">
    <source>
        <dbReference type="ARBA" id="ARBA00023172"/>
    </source>
</evidence>
<organism evidence="5">
    <name type="scientific">Cladocopium goreaui</name>
    <dbReference type="NCBI Taxonomy" id="2562237"/>
    <lineage>
        <taxon>Eukaryota</taxon>
        <taxon>Sar</taxon>
        <taxon>Alveolata</taxon>
        <taxon>Dinophyceae</taxon>
        <taxon>Suessiales</taxon>
        <taxon>Symbiodiniaceae</taxon>
        <taxon>Cladocopium</taxon>
    </lineage>
</organism>